<name>A0A6L2Q2Q2_COPFO</name>
<evidence type="ECO:0000313" key="4">
    <source>
        <dbReference type="EMBL" id="GFG37098.1"/>
    </source>
</evidence>
<dbReference type="Pfam" id="PF03184">
    <property type="entry name" value="DDE_1"/>
    <property type="match status" value="1"/>
</dbReference>
<feature type="compositionally biased region" description="Polar residues" evidence="2">
    <location>
        <begin position="455"/>
        <end position="472"/>
    </location>
</feature>
<keyword evidence="5" id="KW-1185">Reference proteome</keyword>
<evidence type="ECO:0000256" key="2">
    <source>
        <dbReference type="SAM" id="MobiDB-lite"/>
    </source>
</evidence>
<feature type="domain" description="HTH CENPB-type" evidence="3">
    <location>
        <begin position="122"/>
        <end position="199"/>
    </location>
</feature>
<dbReference type="PANTHER" id="PTHR19303:SF74">
    <property type="entry name" value="POGO TRANSPOSABLE ELEMENT WITH KRAB DOMAIN"/>
    <property type="match status" value="1"/>
</dbReference>
<dbReference type="AlphaFoldDB" id="A0A6L2Q2Q2"/>
<feature type="region of interest" description="Disordered" evidence="2">
    <location>
        <begin position="427"/>
        <end position="477"/>
    </location>
</feature>
<reference evidence="5" key="1">
    <citation type="submission" date="2020-01" db="EMBL/GenBank/DDBJ databases">
        <title>Draft genome sequence of the Termite Coptotermes fromosanus.</title>
        <authorList>
            <person name="Itakura S."/>
            <person name="Yosikawa Y."/>
            <person name="Umezawa K."/>
        </authorList>
    </citation>
    <scope>NUCLEOTIDE SEQUENCE [LARGE SCALE GENOMIC DNA]</scope>
</reference>
<dbReference type="InterPro" id="IPR006600">
    <property type="entry name" value="HTH_CenpB_DNA-bd_dom"/>
</dbReference>
<dbReference type="PANTHER" id="PTHR19303">
    <property type="entry name" value="TRANSPOSON"/>
    <property type="match status" value="1"/>
</dbReference>
<feature type="compositionally biased region" description="Basic and acidic residues" evidence="2">
    <location>
        <begin position="14"/>
        <end position="28"/>
    </location>
</feature>
<keyword evidence="1" id="KW-0238">DNA-binding</keyword>
<sequence>MRSDTRGSIARKVKQQERKPRNVGRWQHDASRGDLRDQFMQFKMWDFECYLREVYRRDSYCAGCGRPLPIHDHVPTSNYPFFGNDMTGVINGYTGKLVKCRKKEDSKYGMWEAAKQAETDVPKLGRPFALSSDLEVKLYNYVISMQELGFGLTISVLRKVAYQLGKSSGREHLMDGDKESASRWWWVNYKKRYKLALRVPENLAAYRASVANQEVISDFCSKLCTFMDKLRIRDMPDHLWNCDETGLSYVMKPNKVVSAVGKRGTWIPTLIIFKGFPWNDTLKQDSLPNAVVRLSPKRWINSELFLEWFTFFISSVPSARPVILLMDSHASHIIREKNTTEKPNRRSFHLILNPASVRSFCAKNTQNAFKKTGIYPFNSDAIHPEALAPSQLTKKPVSVSLQQNPEVPIRPISQTEDILSLPAISTKSNVKPKRKAKDSSAKCHPPPDAPVTVPSEPSTSKSNQIAAGTRTQKICPATKRKRTNTIWTNKAGNMYLRPNLIDYHAAYQYQKT</sequence>
<dbReference type="GO" id="GO:0003677">
    <property type="term" value="F:DNA binding"/>
    <property type="evidence" value="ECO:0007669"/>
    <property type="project" value="UniProtKB-KW"/>
</dbReference>
<comment type="caution">
    <text evidence="4">The sequence shown here is derived from an EMBL/GenBank/DDBJ whole genome shotgun (WGS) entry which is preliminary data.</text>
</comment>
<proteinExistence type="predicted"/>
<dbReference type="Proteomes" id="UP000502823">
    <property type="component" value="Unassembled WGS sequence"/>
</dbReference>
<feature type="region of interest" description="Disordered" evidence="2">
    <location>
        <begin position="1"/>
        <end position="28"/>
    </location>
</feature>
<dbReference type="EMBL" id="BLKM01009501">
    <property type="protein sequence ID" value="GFG37098.1"/>
    <property type="molecule type" value="Genomic_DNA"/>
</dbReference>
<evidence type="ECO:0000259" key="3">
    <source>
        <dbReference type="PROSITE" id="PS51253"/>
    </source>
</evidence>
<protein>
    <recommendedName>
        <fullName evidence="3">HTH CENPB-type domain-containing protein</fullName>
    </recommendedName>
</protein>
<evidence type="ECO:0000256" key="1">
    <source>
        <dbReference type="ARBA" id="ARBA00023125"/>
    </source>
</evidence>
<dbReference type="InterPro" id="IPR050863">
    <property type="entry name" value="CenT-Element_Derived"/>
</dbReference>
<dbReference type="InterPro" id="IPR004875">
    <property type="entry name" value="DDE_SF_endonuclease_dom"/>
</dbReference>
<evidence type="ECO:0000313" key="5">
    <source>
        <dbReference type="Proteomes" id="UP000502823"/>
    </source>
</evidence>
<dbReference type="GO" id="GO:0005634">
    <property type="term" value="C:nucleus"/>
    <property type="evidence" value="ECO:0007669"/>
    <property type="project" value="TreeGrafter"/>
</dbReference>
<dbReference type="OrthoDB" id="6115549at2759"/>
<gene>
    <name evidence="4" type="ORF">Cfor_05765</name>
</gene>
<organism evidence="4 5">
    <name type="scientific">Coptotermes formosanus</name>
    <name type="common">Formosan subterranean termite</name>
    <dbReference type="NCBI Taxonomy" id="36987"/>
    <lineage>
        <taxon>Eukaryota</taxon>
        <taxon>Metazoa</taxon>
        <taxon>Ecdysozoa</taxon>
        <taxon>Arthropoda</taxon>
        <taxon>Hexapoda</taxon>
        <taxon>Insecta</taxon>
        <taxon>Pterygota</taxon>
        <taxon>Neoptera</taxon>
        <taxon>Polyneoptera</taxon>
        <taxon>Dictyoptera</taxon>
        <taxon>Blattodea</taxon>
        <taxon>Blattoidea</taxon>
        <taxon>Termitoidae</taxon>
        <taxon>Rhinotermitidae</taxon>
        <taxon>Coptotermes</taxon>
    </lineage>
</organism>
<dbReference type="PROSITE" id="PS51253">
    <property type="entry name" value="HTH_CENPB"/>
    <property type="match status" value="1"/>
</dbReference>
<dbReference type="InParanoid" id="A0A6L2Q2Q2"/>
<accession>A0A6L2Q2Q2</accession>